<dbReference type="EMBL" id="JPIU01000037">
    <property type="protein sequence ID" value="KIO45892.1"/>
    <property type="molecule type" value="Genomic_DNA"/>
</dbReference>
<dbReference type="RefSeq" id="WP_041503915.1">
    <property type="nucleotide sequence ID" value="NZ_JPIT01000031.1"/>
</dbReference>
<protein>
    <submittedName>
        <fullName evidence="2">Uncharacterized protein</fullName>
    </submittedName>
</protein>
<name>A0A0C3NID0_9PORP</name>
<evidence type="ECO:0000313" key="3">
    <source>
        <dbReference type="Proteomes" id="UP000031937"/>
    </source>
</evidence>
<proteinExistence type="predicted"/>
<dbReference type="EMBL" id="JPIT01000031">
    <property type="protein sequence ID" value="KIO43728.1"/>
    <property type="molecule type" value="Genomic_DNA"/>
</dbReference>
<comment type="caution">
    <text evidence="2">The sequence shown here is derived from an EMBL/GenBank/DDBJ whole genome shotgun (WGS) entry which is preliminary data.</text>
</comment>
<evidence type="ECO:0000313" key="1">
    <source>
        <dbReference type="EMBL" id="KIO43728.1"/>
    </source>
</evidence>
<gene>
    <name evidence="2" type="ORF">BA92_05445</name>
    <name evidence="1" type="ORF">IE90_11485</name>
</gene>
<keyword evidence="4" id="KW-1185">Reference proteome</keyword>
<sequence>MASIRRLKKDVDYLTFAVIEDCMNYNAVTDEHEAEVVDIIQSVIDYRNQMRNKINTREKFAGKKEKHAYFKGLAIDLLKTVDGHFTRLSETIRKG</sequence>
<organism evidence="2 4">
    <name type="scientific">Sanguibacteroides justesenii</name>
    <dbReference type="NCBI Taxonomy" id="1547597"/>
    <lineage>
        <taxon>Bacteria</taxon>
        <taxon>Pseudomonadati</taxon>
        <taxon>Bacteroidota</taxon>
        <taxon>Bacteroidia</taxon>
        <taxon>Bacteroidales</taxon>
        <taxon>Porphyromonadaceae</taxon>
        <taxon>Sanguibacteroides</taxon>
    </lineage>
</organism>
<dbReference type="Proteomes" id="UP000031937">
    <property type="component" value="Unassembled WGS sequence"/>
</dbReference>
<accession>A0A0C3NID0</accession>
<evidence type="ECO:0000313" key="4">
    <source>
        <dbReference type="Proteomes" id="UP000031980"/>
    </source>
</evidence>
<dbReference type="AlphaFoldDB" id="A0A0C3NID0"/>
<dbReference type="OrthoDB" id="1121857at2"/>
<evidence type="ECO:0000313" key="2">
    <source>
        <dbReference type="EMBL" id="KIO45892.1"/>
    </source>
</evidence>
<dbReference type="Proteomes" id="UP000031980">
    <property type="component" value="Unassembled WGS sequence"/>
</dbReference>
<reference evidence="2 4" key="1">
    <citation type="submission" date="2014-07" db="EMBL/GenBank/DDBJ databases">
        <title>Porphyromonadaceae bacterium OUH 308042 = ATCC BAA-2681 = DSM 28342 draft genome.</title>
        <authorList>
            <person name="Sydenham T.V."/>
            <person name="Hasman H."/>
            <person name="Justensen U.S."/>
        </authorList>
    </citation>
    <scope>NUCLEOTIDE SEQUENCE [LARGE SCALE GENOMIC DNA]</scope>
    <source>
        <strain evidence="2 4">OUH 308042</strain>
    </source>
</reference>
<reference evidence="1 3" key="2">
    <citation type="submission" date="2014-07" db="EMBL/GenBank/DDBJ databases">
        <title>Porphyromonadaceae bacterium OUH 334697 = ATCC BAA-2682 = DSM 28341 draft genome.</title>
        <authorList>
            <person name="Sydenham T.V."/>
            <person name="Hasman H."/>
            <person name="Justesen U.S."/>
        </authorList>
    </citation>
    <scope>NUCLEOTIDE SEQUENCE [LARGE SCALE GENOMIC DNA]</scope>
    <source>
        <strain evidence="1 3">OUH 334697</strain>
    </source>
</reference>